<evidence type="ECO:0000256" key="1">
    <source>
        <dbReference type="SAM" id="MobiDB-lite"/>
    </source>
</evidence>
<evidence type="ECO:0000313" key="2">
    <source>
        <dbReference type="EMBL" id="GAA0951483.1"/>
    </source>
</evidence>
<evidence type="ECO:0000313" key="3">
    <source>
        <dbReference type="Proteomes" id="UP001501578"/>
    </source>
</evidence>
<gene>
    <name evidence="2" type="ORF">GCM10009560_72240</name>
</gene>
<sequence length="58" mass="6228">MDLSAHWDAHPGRLDTAGHGPPPARFTHDAAGRAGRTRLSFHARAARADADRTLEALT</sequence>
<dbReference type="Proteomes" id="UP001501578">
    <property type="component" value="Unassembled WGS sequence"/>
</dbReference>
<feature type="region of interest" description="Disordered" evidence="1">
    <location>
        <begin position="1"/>
        <end position="29"/>
    </location>
</feature>
<name>A0ABP4BLC0_9ACTN</name>
<comment type="caution">
    <text evidence="2">The sequence shown here is derived from an EMBL/GenBank/DDBJ whole genome shotgun (WGS) entry which is preliminary data.</text>
</comment>
<protein>
    <submittedName>
        <fullName evidence="2">Uncharacterized protein</fullName>
    </submittedName>
</protein>
<reference evidence="3" key="1">
    <citation type="journal article" date="2019" name="Int. J. Syst. Evol. Microbiol.">
        <title>The Global Catalogue of Microorganisms (GCM) 10K type strain sequencing project: providing services to taxonomists for standard genome sequencing and annotation.</title>
        <authorList>
            <consortium name="The Broad Institute Genomics Platform"/>
            <consortium name="The Broad Institute Genome Sequencing Center for Infectious Disease"/>
            <person name="Wu L."/>
            <person name="Ma J."/>
        </authorList>
    </citation>
    <scope>NUCLEOTIDE SEQUENCE [LARGE SCALE GENOMIC DNA]</scope>
    <source>
        <strain evidence="3">JCM 11136</strain>
    </source>
</reference>
<dbReference type="EMBL" id="BAAAHQ010000050">
    <property type="protein sequence ID" value="GAA0951483.1"/>
    <property type="molecule type" value="Genomic_DNA"/>
</dbReference>
<proteinExistence type="predicted"/>
<dbReference type="RefSeq" id="WP_343954812.1">
    <property type="nucleotide sequence ID" value="NZ_BAAAHQ010000050.1"/>
</dbReference>
<organism evidence="2 3">
    <name type="scientific">Nonomuraea longicatena</name>
    <dbReference type="NCBI Taxonomy" id="83682"/>
    <lineage>
        <taxon>Bacteria</taxon>
        <taxon>Bacillati</taxon>
        <taxon>Actinomycetota</taxon>
        <taxon>Actinomycetes</taxon>
        <taxon>Streptosporangiales</taxon>
        <taxon>Streptosporangiaceae</taxon>
        <taxon>Nonomuraea</taxon>
    </lineage>
</organism>
<accession>A0ABP4BLC0</accession>
<feature type="compositionally biased region" description="Basic and acidic residues" evidence="1">
    <location>
        <begin position="1"/>
        <end position="13"/>
    </location>
</feature>
<keyword evidence="3" id="KW-1185">Reference proteome</keyword>